<dbReference type="EMBL" id="JPGG01000012">
    <property type="protein sequence ID" value="KGC20327.1"/>
    <property type="molecule type" value="Genomic_DNA"/>
</dbReference>
<reference evidence="1 2" key="1">
    <citation type="submission" date="2014-04" db="EMBL/GenBank/DDBJ databases">
        <authorList>
            <person name="Bishop-Lilly K.A."/>
            <person name="Broomall S.M."/>
            <person name="Chain P.S."/>
            <person name="Chertkov O."/>
            <person name="Coyne S.R."/>
            <person name="Daligault H.E."/>
            <person name="Davenport K.W."/>
            <person name="Erkkila T."/>
            <person name="Frey K.G."/>
            <person name="Gibbons H.S."/>
            <person name="Gu W."/>
            <person name="Jaissle J."/>
            <person name="Johnson S.L."/>
            <person name="Koroleva G.I."/>
            <person name="Ladner J.T."/>
            <person name="Lo C.-C."/>
            <person name="Minogue T.D."/>
            <person name="Munk C."/>
            <person name="Palacios G.F."/>
            <person name="Redden C.L."/>
            <person name="Rosenzweig C.N."/>
            <person name="Scholz M.B."/>
            <person name="Teshima H."/>
            <person name="Xu Y."/>
        </authorList>
    </citation>
    <scope>NUCLEOTIDE SEQUENCE [LARGE SCALE GENOMIC DNA]</scope>
    <source>
        <strain evidence="2">gladioli</strain>
    </source>
</reference>
<sequence length="91" mass="9864">MLVTRAADGRLQPGLGAFGRRLVDSENTTLPRANAVCCRKRALYVPIIIVAVRRCPVSRGSTHEARCPHRQTASLRKPSCVVELGIDVALA</sequence>
<gene>
    <name evidence="1" type="ORF">DM48_7941</name>
</gene>
<accession>A0AAW3FC76</accession>
<proteinExistence type="predicted"/>
<evidence type="ECO:0000313" key="1">
    <source>
        <dbReference type="EMBL" id="KGC20327.1"/>
    </source>
</evidence>
<evidence type="ECO:0000313" key="2">
    <source>
        <dbReference type="Proteomes" id="UP000029590"/>
    </source>
</evidence>
<dbReference type="Proteomes" id="UP000029590">
    <property type="component" value="Unassembled WGS sequence"/>
</dbReference>
<name>A0AAW3FC76_BURGA</name>
<protein>
    <submittedName>
        <fullName evidence="1">Uncharacterized protein</fullName>
    </submittedName>
</protein>
<dbReference type="AlphaFoldDB" id="A0AAW3FC76"/>
<organism evidence="1 2">
    <name type="scientific">Burkholderia gladioli</name>
    <name type="common">Pseudomonas marginata</name>
    <name type="synonym">Phytomonas marginata</name>
    <dbReference type="NCBI Taxonomy" id="28095"/>
    <lineage>
        <taxon>Bacteria</taxon>
        <taxon>Pseudomonadati</taxon>
        <taxon>Pseudomonadota</taxon>
        <taxon>Betaproteobacteria</taxon>
        <taxon>Burkholderiales</taxon>
        <taxon>Burkholderiaceae</taxon>
        <taxon>Burkholderia</taxon>
    </lineage>
</organism>
<comment type="caution">
    <text evidence="1">The sequence shown here is derived from an EMBL/GenBank/DDBJ whole genome shotgun (WGS) entry which is preliminary data.</text>
</comment>